<keyword evidence="2" id="KW-1185">Reference proteome</keyword>
<proteinExistence type="predicted"/>
<comment type="caution">
    <text evidence="1">The sequence shown here is derived from an EMBL/GenBank/DDBJ whole genome shotgun (WGS) entry which is preliminary data.</text>
</comment>
<organism evidence="1 2">
    <name type="scientific">Porites lobata</name>
    <dbReference type="NCBI Taxonomy" id="104759"/>
    <lineage>
        <taxon>Eukaryota</taxon>
        <taxon>Metazoa</taxon>
        <taxon>Cnidaria</taxon>
        <taxon>Anthozoa</taxon>
        <taxon>Hexacorallia</taxon>
        <taxon>Scleractinia</taxon>
        <taxon>Fungiina</taxon>
        <taxon>Poritidae</taxon>
        <taxon>Porites</taxon>
    </lineage>
</organism>
<reference evidence="1 2" key="1">
    <citation type="submission" date="2022-05" db="EMBL/GenBank/DDBJ databases">
        <authorList>
            <consortium name="Genoscope - CEA"/>
            <person name="William W."/>
        </authorList>
    </citation>
    <scope>NUCLEOTIDE SEQUENCE [LARGE SCALE GENOMIC DNA]</scope>
</reference>
<accession>A0ABN8P9U2</accession>
<name>A0ABN8P9U2_9CNID</name>
<gene>
    <name evidence="1" type="ORF">PLOB_00040527</name>
</gene>
<evidence type="ECO:0000313" key="2">
    <source>
        <dbReference type="Proteomes" id="UP001159405"/>
    </source>
</evidence>
<dbReference type="EMBL" id="CALNXK010000062">
    <property type="protein sequence ID" value="CAH3139231.1"/>
    <property type="molecule type" value="Genomic_DNA"/>
</dbReference>
<dbReference type="Proteomes" id="UP001159405">
    <property type="component" value="Unassembled WGS sequence"/>
</dbReference>
<sequence>MNTQGAKRSSQESAEENKRQRVEECIIHCSDETGDLVSLKDLESWKTLLNAAVIRNYEGILSISKTLNEGEIPRISYHRKCRSIFTLKRDLKKLSQSVIQVEQQGDTIFERICVFCEKAKYLNATKTREALIQSIDLHVDSTIRRAAVGKNDPRILAIVTREFIEAEACYHKSCYRDYTRNFKELLAVVIRKRKMSVLNIPMQNHKPKRTPSEMKDQKVNTGIFKPITR</sequence>
<feature type="non-terminal residue" evidence="1">
    <location>
        <position position="229"/>
    </location>
</feature>
<protein>
    <submittedName>
        <fullName evidence="1">Uncharacterized protein</fullName>
    </submittedName>
</protein>
<evidence type="ECO:0000313" key="1">
    <source>
        <dbReference type="EMBL" id="CAH3139231.1"/>
    </source>
</evidence>